<accession>A0A2I2KN18</accession>
<feature type="transmembrane region" description="Helical" evidence="1">
    <location>
        <begin position="7"/>
        <end position="27"/>
    </location>
</feature>
<reference evidence="2 3" key="1">
    <citation type="submission" date="2017-06" db="EMBL/GenBank/DDBJ databases">
        <authorList>
            <person name="Kim H.J."/>
            <person name="Triplett B.A."/>
        </authorList>
    </citation>
    <scope>NUCLEOTIDE SEQUENCE [LARGE SCALE GENOMIC DNA]</scope>
    <source>
        <strain evidence="2">FRACA_ARgP5</strain>
    </source>
</reference>
<evidence type="ECO:0000256" key="1">
    <source>
        <dbReference type="SAM" id="Phobius"/>
    </source>
</evidence>
<dbReference type="Proteomes" id="UP000234331">
    <property type="component" value="Unassembled WGS sequence"/>
</dbReference>
<keyword evidence="1" id="KW-0472">Membrane</keyword>
<evidence type="ECO:0000313" key="2">
    <source>
        <dbReference type="EMBL" id="SNQ47032.1"/>
    </source>
</evidence>
<keyword evidence="3" id="KW-1185">Reference proteome</keyword>
<proteinExistence type="predicted"/>
<organism evidence="2 3">
    <name type="scientific">Frankia canadensis</name>
    <dbReference type="NCBI Taxonomy" id="1836972"/>
    <lineage>
        <taxon>Bacteria</taxon>
        <taxon>Bacillati</taxon>
        <taxon>Actinomycetota</taxon>
        <taxon>Actinomycetes</taxon>
        <taxon>Frankiales</taxon>
        <taxon>Frankiaceae</taxon>
        <taxon>Frankia</taxon>
    </lineage>
</organism>
<sequence>MNGRARFFFWASILVWLVDLFLLGFLAGSHLHPDGPPQRCPVAVSRVIPAFSYSPFPALPRGDCS</sequence>
<gene>
    <name evidence="2" type="ORF">FRACA_1690009</name>
</gene>
<evidence type="ECO:0000313" key="3">
    <source>
        <dbReference type="Proteomes" id="UP000234331"/>
    </source>
</evidence>
<name>A0A2I2KN18_9ACTN</name>
<dbReference type="AlphaFoldDB" id="A0A2I2KN18"/>
<protein>
    <submittedName>
        <fullName evidence="2">Uncharacterized protein</fullName>
    </submittedName>
</protein>
<dbReference type="EMBL" id="FZMO01000078">
    <property type="protein sequence ID" value="SNQ47032.1"/>
    <property type="molecule type" value="Genomic_DNA"/>
</dbReference>
<keyword evidence="1" id="KW-0812">Transmembrane</keyword>
<keyword evidence="1" id="KW-1133">Transmembrane helix</keyword>